<feature type="active site" description="Proton donor/acceptor" evidence="6">
    <location>
        <position position="185"/>
    </location>
</feature>
<dbReference type="SUPFAM" id="SSF51569">
    <property type="entry name" value="Aldolase"/>
    <property type="match status" value="1"/>
</dbReference>
<comment type="subcellular location">
    <subcellularLocation>
        <location evidence="6">Cytoplasm</location>
    </subcellularLocation>
</comment>
<dbReference type="InterPro" id="IPR011343">
    <property type="entry name" value="DeoC"/>
</dbReference>
<comment type="pathway">
    <text evidence="6">Carbohydrate degradation; 2-deoxy-D-ribose 1-phosphate degradation; D-glyceraldehyde 3-phosphate and acetaldehyde from 2-deoxy-alpha-D-ribose 1-phosphate: step 2/2.</text>
</comment>
<dbReference type="PANTHER" id="PTHR10889:SF1">
    <property type="entry name" value="DEOXYRIBOSE-PHOSPHATE ALDOLASE"/>
    <property type="match status" value="1"/>
</dbReference>
<evidence type="ECO:0000256" key="3">
    <source>
        <dbReference type="ARBA" id="ARBA00023239"/>
    </source>
</evidence>
<reference evidence="9" key="1">
    <citation type="journal article" date="2019" name="Int. J. Syst. Evol. Microbiol.">
        <title>The Global Catalogue of Microorganisms (GCM) 10K type strain sequencing project: providing services to taxonomists for standard genome sequencing and annotation.</title>
        <authorList>
            <consortium name="The Broad Institute Genomics Platform"/>
            <consortium name="The Broad Institute Genome Sequencing Center for Infectious Disease"/>
            <person name="Wu L."/>
            <person name="Ma J."/>
        </authorList>
    </citation>
    <scope>NUCLEOTIDE SEQUENCE [LARGE SCALE GENOMIC DNA]</scope>
    <source>
        <strain evidence="9">KCTC 33676</strain>
    </source>
</reference>
<comment type="catalytic activity">
    <reaction evidence="5 6">
        <text>2-deoxy-D-ribose 5-phosphate = D-glyceraldehyde 3-phosphate + acetaldehyde</text>
        <dbReference type="Rhea" id="RHEA:12821"/>
        <dbReference type="ChEBI" id="CHEBI:15343"/>
        <dbReference type="ChEBI" id="CHEBI:59776"/>
        <dbReference type="ChEBI" id="CHEBI:62877"/>
        <dbReference type="EC" id="4.1.2.4"/>
    </reaction>
</comment>
<feature type="region of interest" description="Disordered" evidence="7">
    <location>
        <begin position="213"/>
        <end position="240"/>
    </location>
</feature>
<evidence type="ECO:0000256" key="2">
    <source>
        <dbReference type="ARBA" id="ARBA00022490"/>
    </source>
</evidence>
<organism evidence="8 9">
    <name type="scientific">Marinicrinis sediminis</name>
    <dbReference type="NCBI Taxonomy" id="1652465"/>
    <lineage>
        <taxon>Bacteria</taxon>
        <taxon>Bacillati</taxon>
        <taxon>Bacillota</taxon>
        <taxon>Bacilli</taxon>
        <taxon>Bacillales</taxon>
        <taxon>Paenibacillaceae</taxon>
    </lineage>
</organism>
<dbReference type="EMBL" id="JBHUMM010000044">
    <property type="protein sequence ID" value="MFD2673464.1"/>
    <property type="molecule type" value="Genomic_DNA"/>
</dbReference>
<evidence type="ECO:0000256" key="1">
    <source>
        <dbReference type="ARBA" id="ARBA00010936"/>
    </source>
</evidence>
<dbReference type="InterPro" id="IPR002915">
    <property type="entry name" value="DeoC/FbaB/LacD_aldolase"/>
</dbReference>
<dbReference type="Pfam" id="PF01791">
    <property type="entry name" value="DeoC"/>
    <property type="match status" value="1"/>
</dbReference>
<comment type="similarity">
    <text evidence="1 6">Belongs to the DeoC/FbaB aldolase family. DeoC type 1 subfamily.</text>
</comment>
<keyword evidence="2 6" id="KW-0963">Cytoplasm</keyword>
<evidence type="ECO:0000256" key="5">
    <source>
        <dbReference type="ARBA" id="ARBA00048791"/>
    </source>
</evidence>
<dbReference type="InterPro" id="IPR028581">
    <property type="entry name" value="DeoC_typeI"/>
</dbReference>
<dbReference type="RefSeq" id="WP_379931052.1">
    <property type="nucleotide sequence ID" value="NZ_JBHUMM010000044.1"/>
</dbReference>
<dbReference type="HAMAP" id="MF_00114">
    <property type="entry name" value="DeoC_type1"/>
    <property type="match status" value="1"/>
</dbReference>
<evidence type="ECO:0000256" key="6">
    <source>
        <dbReference type="HAMAP-Rule" id="MF_00114"/>
    </source>
</evidence>
<keyword evidence="3 6" id="KW-0456">Lyase</keyword>
<dbReference type="EC" id="4.1.2.4" evidence="6"/>
<dbReference type="Gene3D" id="3.20.20.70">
    <property type="entry name" value="Aldolase class I"/>
    <property type="match status" value="1"/>
</dbReference>
<evidence type="ECO:0000256" key="4">
    <source>
        <dbReference type="ARBA" id="ARBA00023270"/>
    </source>
</evidence>
<protein>
    <recommendedName>
        <fullName evidence="6">Deoxyribose-phosphate aldolase</fullName>
        <shortName evidence="6">DERA</shortName>
        <ecNumber evidence="6">4.1.2.4</ecNumber>
    </recommendedName>
    <alternativeName>
        <fullName evidence="6">2-deoxy-D-ribose 5-phosphate aldolase</fullName>
    </alternativeName>
    <alternativeName>
        <fullName evidence="6">Phosphodeoxyriboaldolase</fullName>
        <shortName evidence="6">Deoxyriboaldolase</shortName>
    </alternativeName>
</protein>
<dbReference type="PANTHER" id="PTHR10889">
    <property type="entry name" value="DEOXYRIBOSE-PHOSPHATE ALDOLASE"/>
    <property type="match status" value="1"/>
</dbReference>
<sequence>MSNTAVRADQIDHTLLKPDATREQVMKLIEEAREHGFASVCVNPRWVETAARQLKGTAVKVCTVIGFPLGATLTEVKAAETSMVIAQGAQEVDMVLSIGDLKDGNLDGVRRDIAAVVEAARGQALVKVIIETSLLTDEEKKKACTLAEEAGAQFVKTSTGFSGGGATVSDIRLMKETVGERLEVKASGGIRTKEDAGDLIAAGASRLGASSGVKIIGGGERDQTAAQPSTPSQPSENEAY</sequence>
<evidence type="ECO:0000313" key="9">
    <source>
        <dbReference type="Proteomes" id="UP001597497"/>
    </source>
</evidence>
<dbReference type="PIRSF" id="PIRSF001357">
    <property type="entry name" value="DeoC"/>
    <property type="match status" value="1"/>
</dbReference>
<name>A0ABW5RFZ7_9BACL</name>
<evidence type="ECO:0000313" key="8">
    <source>
        <dbReference type="EMBL" id="MFD2673464.1"/>
    </source>
</evidence>
<comment type="caution">
    <text evidence="8">The sequence shown here is derived from an EMBL/GenBank/DDBJ whole genome shotgun (WGS) entry which is preliminary data.</text>
</comment>
<dbReference type="InterPro" id="IPR013785">
    <property type="entry name" value="Aldolase_TIM"/>
</dbReference>
<evidence type="ECO:0000256" key="7">
    <source>
        <dbReference type="SAM" id="MobiDB-lite"/>
    </source>
</evidence>
<dbReference type="Proteomes" id="UP001597497">
    <property type="component" value="Unassembled WGS sequence"/>
</dbReference>
<proteinExistence type="inferred from homology"/>
<gene>
    <name evidence="6 8" type="primary">deoC</name>
    <name evidence="8" type="ORF">ACFSUC_18100</name>
</gene>
<dbReference type="SMART" id="SM01133">
    <property type="entry name" value="DeoC"/>
    <property type="match status" value="1"/>
</dbReference>
<feature type="compositionally biased region" description="Polar residues" evidence="7">
    <location>
        <begin position="224"/>
        <end position="240"/>
    </location>
</feature>
<dbReference type="NCBIfam" id="TIGR00126">
    <property type="entry name" value="deoC"/>
    <property type="match status" value="1"/>
</dbReference>
<feature type="active site" description="Schiff-base intermediate with acetaldehyde" evidence="6">
    <location>
        <position position="156"/>
    </location>
</feature>
<keyword evidence="4 6" id="KW-0704">Schiff base</keyword>
<feature type="active site" description="Proton donor/acceptor" evidence="6">
    <location>
        <position position="93"/>
    </location>
</feature>
<dbReference type="GO" id="GO:0004139">
    <property type="term" value="F:deoxyribose-phosphate aldolase activity"/>
    <property type="evidence" value="ECO:0007669"/>
    <property type="project" value="UniProtKB-EC"/>
</dbReference>
<keyword evidence="9" id="KW-1185">Reference proteome</keyword>
<comment type="function">
    <text evidence="6">Catalyzes a reversible aldol reaction between acetaldehyde and D-glyceraldehyde 3-phosphate to generate 2-deoxy-D-ribose 5-phosphate.</text>
</comment>
<accession>A0ABW5RFZ7</accession>
<dbReference type="CDD" id="cd00959">
    <property type="entry name" value="DeoC"/>
    <property type="match status" value="1"/>
</dbReference>